<keyword evidence="2" id="KW-1185">Reference proteome</keyword>
<name>A0A919VXN5_9ACTN</name>
<reference evidence="1" key="1">
    <citation type="submission" date="2021-03" db="EMBL/GenBank/DDBJ databases">
        <title>Whole genome shotgun sequence of Actinoplanes consettensis NBRC 14913.</title>
        <authorList>
            <person name="Komaki H."/>
            <person name="Tamura T."/>
        </authorList>
    </citation>
    <scope>NUCLEOTIDE SEQUENCE</scope>
    <source>
        <strain evidence="1">NBRC 14913</strain>
    </source>
</reference>
<accession>A0A919VXN5</accession>
<dbReference type="EMBL" id="BOQP01000039">
    <property type="protein sequence ID" value="GIM79557.1"/>
    <property type="molecule type" value="Genomic_DNA"/>
</dbReference>
<dbReference type="AlphaFoldDB" id="A0A919VXN5"/>
<gene>
    <name evidence="1" type="ORF">Aco04nite_66100</name>
</gene>
<protein>
    <submittedName>
        <fullName evidence="1">Uncharacterized protein</fullName>
    </submittedName>
</protein>
<comment type="caution">
    <text evidence="1">The sequence shown here is derived from an EMBL/GenBank/DDBJ whole genome shotgun (WGS) entry which is preliminary data.</text>
</comment>
<dbReference type="Proteomes" id="UP000680865">
    <property type="component" value="Unassembled WGS sequence"/>
</dbReference>
<organism evidence="1 2">
    <name type="scientific">Winogradskya consettensis</name>
    <dbReference type="NCBI Taxonomy" id="113560"/>
    <lineage>
        <taxon>Bacteria</taxon>
        <taxon>Bacillati</taxon>
        <taxon>Actinomycetota</taxon>
        <taxon>Actinomycetes</taxon>
        <taxon>Micromonosporales</taxon>
        <taxon>Micromonosporaceae</taxon>
        <taxon>Winogradskya</taxon>
    </lineage>
</organism>
<evidence type="ECO:0000313" key="1">
    <source>
        <dbReference type="EMBL" id="GIM79557.1"/>
    </source>
</evidence>
<sequence>MSQANLSCIRATYAMLPRADVPPAVRVASPDEPASPCGLSLEMTWARSFEDAVRLGLDRLFGRGRYPLADLRLAGAPRCGGVE</sequence>
<proteinExistence type="predicted"/>
<evidence type="ECO:0000313" key="2">
    <source>
        <dbReference type="Proteomes" id="UP000680865"/>
    </source>
</evidence>